<dbReference type="SUPFAM" id="SSF56601">
    <property type="entry name" value="beta-lactamase/transpeptidase-like"/>
    <property type="match status" value="1"/>
</dbReference>
<evidence type="ECO:0000313" key="3">
    <source>
        <dbReference type="Proteomes" id="UP000516148"/>
    </source>
</evidence>
<organism evidence="2 3">
    <name type="scientific">Sphingomonas alpina</name>
    <dbReference type="NCBI Taxonomy" id="653931"/>
    <lineage>
        <taxon>Bacteria</taxon>
        <taxon>Pseudomonadati</taxon>
        <taxon>Pseudomonadota</taxon>
        <taxon>Alphaproteobacteria</taxon>
        <taxon>Sphingomonadales</taxon>
        <taxon>Sphingomonadaceae</taxon>
        <taxon>Sphingomonas</taxon>
    </lineage>
</organism>
<evidence type="ECO:0000313" key="2">
    <source>
        <dbReference type="EMBL" id="QNQ09499.1"/>
    </source>
</evidence>
<dbReference type="KEGG" id="spap:H3Z74_23160"/>
<dbReference type="Proteomes" id="UP000516148">
    <property type="component" value="Chromosome"/>
</dbReference>
<gene>
    <name evidence="2" type="ORF">H3Z74_23160</name>
</gene>
<dbReference type="PANTHER" id="PTHR43283:SF7">
    <property type="entry name" value="BETA-LACTAMASE-RELATED DOMAIN-CONTAINING PROTEIN"/>
    <property type="match status" value="1"/>
</dbReference>
<feature type="domain" description="Beta-lactamase-related" evidence="1">
    <location>
        <begin position="56"/>
        <end position="349"/>
    </location>
</feature>
<dbReference type="RefSeq" id="WP_187761811.1">
    <property type="nucleotide sequence ID" value="NZ_CP061038.1"/>
</dbReference>
<dbReference type="Gene3D" id="3.40.710.10">
    <property type="entry name" value="DD-peptidase/beta-lactamase superfamily"/>
    <property type="match status" value="1"/>
</dbReference>
<evidence type="ECO:0000259" key="1">
    <source>
        <dbReference type="Pfam" id="PF00144"/>
    </source>
</evidence>
<dbReference type="PANTHER" id="PTHR43283">
    <property type="entry name" value="BETA-LACTAMASE-RELATED"/>
    <property type="match status" value="1"/>
</dbReference>
<reference evidence="2 3" key="1">
    <citation type="submission" date="2020-09" db="EMBL/GenBank/DDBJ databases">
        <title>Sphingomonas sp., a new species isolated from pork steak.</title>
        <authorList>
            <person name="Heidler von Heilborn D."/>
        </authorList>
    </citation>
    <scope>NUCLEOTIDE SEQUENCE [LARGE SCALE GENOMIC DNA]</scope>
    <source>
        <strain evidence="3">S8-3T</strain>
    </source>
</reference>
<name>A0A7H0LIJ6_9SPHN</name>
<proteinExistence type="predicted"/>
<dbReference type="GO" id="GO:0016787">
    <property type="term" value="F:hydrolase activity"/>
    <property type="evidence" value="ECO:0007669"/>
    <property type="project" value="UniProtKB-KW"/>
</dbReference>
<accession>A0A7H0LIJ6</accession>
<dbReference type="InterPro" id="IPR050789">
    <property type="entry name" value="Diverse_Enzym_Activities"/>
</dbReference>
<dbReference type="InterPro" id="IPR001466">
    <property type="entry name" value="Beta-lactam-related"/>
</dbReference>
<sequence>MMRKAVLLALVPLLLAGADSDAGKPVYSISPCPGAGLGRSLVPVKSLFSDHPETRAVLITADGCPALKAYAPGYSDANRFISWSMAKTITGMLVGELVSDGRLAIDTPAPVAEWRKPGDPRGAITLRQLLNMSSGLAHIEVGDPVERSDTNQTLFVAHTADMAAAAIAHPLETKPGATFKYSSLTTLILAEIITRTLTDSRDPKVRASAYTAFANQRIFAPAGIHSAILEFDGAGTQIGGSILHMSLPDWGRIGGLLLDGKATDGTQVIAPDWLAFMKAPSPTNAEYGGQTWLNRPGGAGGHVALFPGKGPASAVAADGHLGQLVIASPDSGPGRGIVVVRLGNTPDTANPALMQTLGDVVAGFDRK</sequence>
<dbReference type="InterPro" id="IPR012338">
    <property type="entry name" value="Beta-lactam/transpept-like"/>
</dbReference>
<keyword evidence="3" id="KW-1185">Reference proteome</keyword>
<dbReference type="AlphaFoldDB" id="A0A7H0LIJ6"/>
<protein>
    <submittedName>
        <fullName evidence="2">Serine hydrolase</fullName>
    </submittedName>
</protein>
<dbReference type="Pfam" id="PF00144">
    <property type="entry name" value="Beta-lactamase"/>
    <property type="match status" value="1"/>
</dbReference>
<keyword evidence="2" id="KW-0378">Hydrolase</keyword>
<dbReference type="EMBL" id="CP061038">
    <property type="protein sequence ID" value="QNQ09499.1"/>
    <property type="molecule type" value="Genomic_DNA"/>
</dbReference>